<name>A0A0F9IW85_9ZZZZ</name>
<accession>A0A0F9IW85</accession>
<evidence type="ECO:0008006" key="2">
    <source>
        <dbReference type="Google" id="ProtNLM"/>
    </source>
</evidence>
<comment type="caution">
    <text evidence="1">The sequence shown here is derived from an EMBL/GenBank/DDBJ whole genome shotgun (WGS) entry which is preliminary data.</text>
</comment>
<gene>
    <name evidence="1" type="ORF">LCGC14_1895820</name>
</gene>
<proteinExistence type="predicted"/>
<dbReference type="InterPro" id="IPR029063">
    <property type="entry name" value="SAM-dependent_MTases_sf"/>
</dbReference>
<dbReference type="AlphaFoldDB" id="A0A0F9IW85"/>
<protein>
    <recommendedName>
        <fullName evidence="2">Methyltransferase type 11 domain-containing protein</fullName>
    </recommendedName>
</protein>
<dbReference type="EMBL" id="LAZR01019764">
    <property type="protein sequence ID" value="KKL91327.1"/>
    <property type="molecule type" value="Genomic_DNA"/>
</dbReference>
<organism evidence="1">
    <name type="scientific">marine sediment metagenome</name>
    <dbReference type="NCBI Taxonomy" id="412755"/>
    <lineage>
        <taxon>unclassified sequences</taxon>
        <taxon>metagenomes</taxon>
        <taxon>ecological metagenomes</taxon>
    </lineage>
</organism>
<reference evidence="1" key="1">
    <citation type="journal article" date="2015" name="Nature">
        <title>Complex archaea that bridge the gap between prokaryotes and eukaryotes.</title>
        <authorList>
            <person name="Spang A."/>
            <person name="Saw J.H."/>
            <person name="Jorgensen S.L."/>
            <person name="Zaremba-Niedzwiedzka K."/>
            <person name="Martijn J."/>
            <person name="Lind A.E."/>
            <person name="van Eijk R."/>
            <person name="Schleper C."/>
            <person name="Guy L."/>
            <person name="Ettema T.J."/>
        </authorList>
    </citation>
    <scope>NUCLEOTIDE SEQUENCE</scope>
</reference>
<sequence length="188" mass="22311">PVALTPDRYQIDYVQKKYPKTEILDTKFEHMPLEKYKSHFGTVIMSESLQYQKIERSLQVVDTVLAPGGTWIVSDYFKKRKTRLVSGFFWEAFNDQIERAGWKISYSLDITPNTLPFLKFILMWSRRLLIPLMELALDNFRNSRPGIYYLVEEVIEPLKDDLNKKTDYVDPEAFARDKKYMLLVLERI</sequence>
<dbReference type="Gene3D" id="3.40.50.150">
    <property type="entry name" value="Vaccinia Virus protein VP39"/>
    <property type="match status" value="1"/>
</dbReference>
<dbReference type="SUPFAM" id="SSF53335">
    <property type="entry name" value="S-adenosyl-L-methionine-dependent methyltransferases"/>
    <property type="match status" value="1"/>
</dbReference>
<evidence type="ECO:0000313" key="1">
    <source>
        <dbReference type="EMBL" id="KKL91327.1"/>
    </source>
</evidence>
<feature type="non-terminal residue" evidence="1">
    <location>
        <position position="1"/>
    </location>
</feature>